<feature type="transmembrane region" description="Helical" evidence="1">
    <location>
        <begin position="426"/>
        <end position="447"/>
    </location>
</feature>
<dbReference type="AlphaFoldDB" id="A0A921TEV9"/>
<evidence type="ECO:0008006" key="5">
    <source>
        <dbReference type="Google" id="ProtNLM"/>
    </source>
</evidence>
<dbReference type="Proteomes" id="UP000717981">
    <property type="component" value="Unassembled WGS sequence"/>
</dbReference>
<feature type="chain" id="PRO_5037205995" description="DUF3999 domain-containing protein" evidence="2">
    <location>
        <begin position="19"/>
        <end position="454"/>
    </location>
</feature>
<accession>A0A921TEV9</accession>
<keyword evidence="1" id="KW-0812">Transmembrane</keyword>
<dbReference type="EMBL" id="PDWK01000111">
    <property type="protein sequence ID" value="KAF1684561.1"/>
    <property type="molecule type" value="Genomic_DNA"/>
</dbReference>
<keyword evidence="1" id="KW-1133">Transmembrane helix</keyword>
<evidence type="ECO:0000256" key="2">
    <source>
        <dbReference type="SAM" id="SignalP"/>
    </source>
</evidence>
<keyword evidence="2" id="KW-0732">Signal</keyword>
<evidence type="ECO:0000313" key="3">
    <source>
        <dbReference type="EMBL" id="KAF1684561.1"/>
    </source>
</evidence>
<reference evidence="3" key="1">
    <citation type="submission" date="2017-10" db="EMBL/GenBank/DDBJ databases">
        <title>Whole genome sequencing of members of genus Pseudoxanthomonas.</title>
        <authorList>
            <person name="Kumar S."/>
            <person name="Bansal K."/>
            <person name="Kaur A."/>
            <person name="Patil P."/>
            <person name="Sharma S."/>
            <person name="Patil P.B."/>
        </authorList>
    </citation>
    <scope>NUCLEOTIDE SEQUENCE</scope>
    <source>
        <strain evidence="3">DSM 22914</strain>
    </source>
</reference>
<keyword evidence="1" id="KW-0472">Membrane</keyword>
<gene>
    <name evidence="3" type="ORF">CR938_13790</name>
</gene>
<feature type="signal peptide" evidence="2">
    <location>
        <begin position="1"/>
        <end position="18"/>
    </location>
</feature>
<dbReference type="Pfam" id="PF13163">
    <property type="entry name" value="DUF3999"/>
    <property type="match status" value="1"/>
</dbReference>
<evidence type="ECO:0000256" key="1">
    <source>
        <dbReference type="SAM" id="Phobius"/>
    </source>
</evidence>
<protein>
    <recommendedName>
        <fullName evidence="5">DUF3999 domain-containing protein</fullName>
    </recommendedName>
</protein>
<evidence type="ECO:0000313" key="4">
    <source>
        <dbReference type="Proteomes" id="UP000717981"/>
    </source>
</evidence>
<sequence length="454" mass="49214">MRRFRWLCLALLPVLAVAGNRDDYARQWPLQLAEEGAGAYRVELDEAVYRTAIDPRLGDVEVFDAAGVALPAAVTVAAPPARAEPRVQPLPWFPLPAPVPTVGGGDLRLVVERDDNGSVRRIEADAGGGTAAGGGAAQWLVDATGLAEAPRALLLEWEPPEGPMQVGYRVEGSDDLRRWRTLNAGTTLLDLQRDGQRLREGRIALDGPARYLRLVPLRAVPGPVLTAVKVELPPPAVAAQRRWLALEVGRRGVDENGREIFEFELPGRFPVERVDVELPGNAAAQWTLQSRDSDEASWTWRAGPWMAYRLADGARSAPRPLAAVVRDRHWRLTAASPVGAVAPVLRLGYRPEEVVFLAQGRPPYALAAGSARARREDAPIPSLLDALRRQRGAAWQAAQARLAAEPQELAGAAALQPRREIDWKGMLLWGLLIGGAVLVALLGLSLLRQPPARG</sequence>
<keyword evidence="4" id="KW-1185">Reference proteome</keyword>
<proteinExistence type="predicted"/>
<dbReference type="OrthoDB" id="5405606at2"/>
<dbReference type="InterPro" id="IPR025060">
    <property type="entry name" value="DUF3999"/>
</dbReference>
<dbReference type="RefSeq" id="WP_162125539.1">
    <property type="nucleotide sequence ID" value="NZ_PDWK01000111.1"/>
</dbReference>
<comment type="caution">
    <text evidence="3">The sequence shown here is derived from an EMBL/GenBank/DDBJ whole genome shotgun (WGS) entry which is preliminary data.</text>
</comment>
<name>A0A921TEV9_9GAMM</name>
<organism evidence="3 4">
    <name type="scientific">Pseudoxanthomonas taiwanensis</name>
    <dbReference type="NCBI Taxonomy" id="176598"/>
    <lineage>
        <taxon>Bacteria</taxon>
        <taxon>Pseudomonadati</taxon>
        <taxon>Pseudomonadota</taxon>
        <taxon>Gammaproteobacteria</taxon>
        <taxon>Lysobacterales</taxon>
        <taxon>Lysobacteraceae</taxon>
        <taxon>Pseudoxanthomonas</taxon>
    </lineage>
</organism>